<evidence type="ECO:0000313" key="1">
    <source>
        <dbReference type="EMBL" id="XPM65293.1"/>
    </source>
</evidence>
<protein>
    <submittedName>
        <fullName evidence="1">Uncharacterized protein</fullName>
    </submittedName>
</protein>
<gene>
    <name evidence="1" type="ORF">BH720_005940</name>
</gene>
<accession>A0ACD5GWE2</accession>
<organism evidence="1 2">
    <name type="scientific">Desertifilum tharense IPPAS B-1220</name>
    <dbReference type="NCBI Taxonomy" id="1781255"/>
    <lineage>
        <taxon>Bacteria</taxon>
        <taxon>Bacillati</taxon>
        <taxon>Cyanobacteriota</taxon>
        <taxon>Cyanophyceae</taxon>
        <taxon>Desertifilales</taxon>
        <taxon>Desertifilaceae</taxon>
        <taxon>Desertifilum</taxon>
    </lineage>
</organism>
<evidence type="ECO:0000313" key="2">
    <source>
        <dbReference type="Proteomes" id="UP000095472"/>
    </source>
</evidence>
<sequence>MYDGDDIDLLYVLSPHGWSTCILFVNKHTYELTISHVFGDPIGDFIEATIALLRGALDVEVVWWDEPGAIGGK</sequence>
<reference evidence="1 2" key="1">
    <citation type="journal article" date="2016" name="Genome Announc.">
        <title>Draft Genome Sequence of the Thermotolerant Cyanobacterium Desertifilum sp. IPPAS B-1220.</title>
        <authorList>
            <person name="Mironov K.S."/>
            <person name="Sinetova M.A."/>
            <person name="Bolatkhan K."/>
            <person name="Zayadan B.K."/>
            <person name="Ustinova V.V."/>
            <person name="Kupriyanova E.V."/>
            <person name="Skrypnik A.N."/>
            <person name="Gogoleva N.E."/>
            <person name="Gogolev Y.V."/>
            <person name="Los D.A."/>
        </authorList>
    </citation>
    <scope>NUCLEOTIDE SEQUENCE [LARGE SCALE GENOMIC DNA]</scope>
    <source>
        <strain evidence="1 2">IPPAS B-1220</strain>
    </source>
</reference>
<name>A0ACD5GWE2_9CYAN</name>
<proteinExistence type="predicted"/>
<dbReference type="Proteomes" id="UP000095472">
    <property type="component" value="Chromosome"/>
</dbReference>
<keyword evidence="2" id="KW-1185">Reference proteome</keyword>
<dbReference type="EMBL" id="CP182909">
    <property type="protein sequence ID" value="XPM65293.1"/>
    <property type="molecule type" value="Genomic_DNA"/>
</dbReference>